<dbReference type="OrthoDB" id="677051at2"/>
<comment type="caution">
    <text evidence="1">The sequence shown here is derived from an EMBL/GenBank/DDBJ whole genome shotgun (WGS) entry which is preliminary data.</text>
</comment>
<dbReference type="NCBIfam" id="TIGR04019">
    <property type="entry name" value="B_thiol_YtxJ"/>
    <property type="match status" value="1"/>
</dbReference>
<keyword evidence="2" id="KW-1185">Reference proteome</keyword>
<protein>
    <submittedName>
        <fullName evidence="1">Bacillithiol system protein YtxJ</fullName>
    </submittedName>
</protein>
<dbReference type="Proteomes" id="UP000028868">
    <property type="component" value="Unassembled WGS sequence"/>
</dbReference>
<proteinExistence type="predicted"/>
<reference evidence="1 2" key="2">
    <citation type="submission" date="2014-05" db="EMBL/GenBank/DDBJ databases">
        <title>Draft genome sequence of Halobacillus karajensis HK-03.</title>
        <authorList>
            <person name="Khelaifia S."/>
            <person name="Croce O."/>
            <person name="Lagier J.C."/>
            <person name="Raoult D."/>
        </authorList>
    </citation>
    <scope>NUCLEOTIDE SEQUENCE [LARGE SCALE GENOMIC DNA]</scope>
    <source>
        <strain evidence="1 2">HD-03</strain>
    </source>
</reference>
<sequence>MSHEVIKTKEEFVQVLEQYGEFFLLKHSLTCPISGLAQEQYQRFMKETDVPCFSLYVQEARELSNHIADFTGIRHESPQVLQFKEGEAVWHDSHSAITSEKLNQL</sequence>
<reference evidence="2" key="1">
    <citation type="submission" date="2014-03" db="EMBL/GenBank/DDBJ databases">
        <authorList>
            <person name="Urmite Genomes U."/>
        </authorList>
    </citation>
    <scope>NUCLEOTIDE SEQUENCE [LARGE SCALE GENOMIC DNA]</scope>
    <source>
        <strain evidence="2">HD-03</strain>
    </source>
</reference>
<gene>
    <name evidence="1" type="ORF">BN983_02976</name>
</gene>
<accession>A0A024P7U0</accession>
<dbReference type="RefSeq" id="WP_035509690.1">
    <property type="nucleotide sequence ID" value="NZ_CCDH010000001.1"/>
</dbReference>
<evidence type="ECO:0000313" key="1">
    <source>
        <dbReference type="EMBL" id="CDQ24681.1"/>
    </source>
</evidence>
<organism evidence="1 2">
    <name type="scientific">Halobacillus karajensis</name>
    <dbReference type="NCBI Taxonomy" id="195088"/>
    <lineage>
        <taxon>Bacteria</taxon>
        <taxon>Bacillati</taxon>
        <taxon>Bacillota</taxon>
        <taxon>Bacilli</taxon>
        <taxon>Bacillales</taxon>
        <taxon>Bacillaceae</taxon>
        <taxon>Halobacillus</taxon>
    </lineage>
</organism>
<dbReference type="InterPro" id="IPR022551">
    <property type="entry name" value="BrxC"/>
</dbReference>
<name>A0A024P7U0_9BACI</name>
<dbReference type="EMBL" id="CCDI010000003">
    <property type="protein sequence ID" value="CDQ24681.1"/>
    <property type="molecule type" value="Genomic_DNA"/>
</dbReference>
<dbReference type="Pfam" id="PF11009">
    <property type="entry name" value="BrxC"/>
    <property type="match status" value="1"/>
</dbReference>
<dbReference type="AlphaFoldDB" id="A0A024P7U0"/>
<dbReference type="Gene3D" id="3.40.30.10">
    <property type="entry name" value="Glutaredoxin"/>
    <property type="match status" value="1"/>
</dbReference>
<evidence type="ECO:0000313" key="2">
    <source>
        <dbReference type="Proteomes" id="UP000028868"/>
    </source>
</evidence>